<dbReference type="HOGENOM" id="CLU_100715_6_1_5"/>
<accession>A3V4G4</accession>
<organism evidence="1 2">
    <name type="scientific">Yoonia vestfoldensis SKA53</name>
    <dbReference type="NCBI Taxonomy" id="314232"/>
    <lineage>
        <taxon>Bacteria</taxon>
        <taxon>Pseudomonadati</taxon>
        <taxon>Pseudomonadota</taxon>
        <taxon>Alphaproteobacteria</taxon>
        <taxon>Rhodobacterales</taxon>
        <taxon>Paracoccaceae</taxon>
        <taxon>Yoonia</taxon>
    </lineage>
</organism>
<evidence type="ECO:0000313" key="2">
    <source>
        <dbReference type="Proteomes" id="UP000004507"/>
    </source>
</evidence>
<dbReference type="InterPro" id="IPR006175">
    <property type="entry name" value="YjgF/YER057c/UK114"/>
</dbReference>
<dbReference type="STRING" id="314232.SKA53_03206"/>
<dbReference type="SUPFAM" id="SSF55298">
    <property type="entry name" value="YjgF-like"/>
    <property type="match status" value="1"/>
</dbReference>
<dbReference type="OrthoDB" id="9803101at2"/>
<dbReference type="PANTHER" id="PTHR47328:SF1">
    <property type="entry name" value="RUTC FAMILY PROTEIN YOAB"/>
    <property type="match status" value="1"/>
</dbReference>
<dbReference type="Proteomes" id="UP000004507">
    <property type="component" value="Unassembled WGS sequence"/>
</dbReference>
<protein>
    <submittedName>
        <fullName evidence="1">Endoribonuclease L-PSP family protein</fullName>
    </submittedName>
</protein>
<comment type="caution">
    <text evidence="1">The sequence shown here is derived from an EMBL/GenBank/DDBJ whole genome shotgun (WGS) entry which is preliminary data.</text>
</comment>
<evidence type="ECO:0000313" key="1">
    <source>
        <dbReference type="EMBL" id="EAQ07371.1"/>
    </source>
</evidence>
<dbReference type="AlphaFoldDB" id="A3V4G4"/>
<dbReference type="EMBL" id="AAMS01000003">
    <property type="protein sequence ID" value="EAQ07371.1"/>
    <property type="molecule type" value="Genomic_DNA"/>
</dbReference>
<proteinExistence type="predicted"/>
<name>A3V4G4_9RHOB</name>
<dbReference type="InterPro" id="IPR035709">
    <property type="entry name" value="YoaB-like"/>
</dbReference>
<gene>
    <name evidence="1" type="ORF">SKA53_03206</name>
</gene>
<dbReference type="InterPro" id="IPR035959">
    <property type="entry name" value="RutC-like_sf"/>
</dbReference>
<dbReference type="CDD" id="cd06150">
    <property type="entry name" value="YjgF_YER057c_UK114_like_2"/>
    <property type="match status" value="1"/>
</dbReference>
<sequence>MSDITRHHTNARMSQLVTHNGIAYLAGQVGTPGATVAEQTAAILSQIDALLAEAGTDKTKVLTAQIWLSDISTQFAAMNAVWDAWVPEGHGPARWTGEAKLATPDYDVEIIVTAAI</sequence>
<dbReference type="eggNOG" id="COG0251">
    <property type="taxonomic scope" value="Bacteria"/>
</dbReference>
<keyword evidence="2" id="KW-1185">Reference proteome</keyword>
<reference evidence="1 2" key="1">
    <citation type="submission" date="2006-01" db="EMBL/GenBank/DDBJ databases">
        <authorList>
            <person name="Hagstrom A."/>
            <person name="Ferriera S."/>
            <person name="Johnson J."/>
            <person name="Kravitz S."/>
            <person name="Halpern A."/>
            <person name="Remington K."/>
            <person name="Beeson K."/>
            <person name="Tran B."/>
            <person name="Rogers Y.-H."/>
            <person name="Friedman R."/>
            <person name="Venter J.C."/>
        </authorList>
    </citation>
    <scope>NUCLEOTIDE SEQUENCE [LARGE SCALE GENOMIC DNA]</scope>
    <source>
        <strain evidence="1 2">SKA53</strain>
    </source>
</reference>
<dbReference type="PANTHER" id="PTHR47328">
    <property type="match status" value="1"/>
</dbReference>
<dbReference type="RefSeq" id="WP_007204601.1">
    <property type="nucleotide sequence ID" value="NZ_CH672414.1"/>
</dbReference>
<dbReference type="Pfam" id="PF01042">
    <property type="entry name" value="Ribonuc_L-PSP"/>
    <property type="match status" value="1"/>
</dbReference>
<dbReference type="Gene3D" id="3.30.1330.40">
    <property type="entry name" value="RutC-like"/>
    <property type="match status" value="1"/>
</dbReference>